<reference evidence="2" key="2">
    <citation type="submission" date="2020-05" db="UniProtKB">
        <authorList>
            <consortium name="EnsemblMetazoa"/>
        </authorList>
    </citation>
    <scope>IDENTIFICATION</scope>
    <source>
        <strain evidence="2">MINIMUS1</strain>
    </source>
</reference>
<accession>A0A182W696</accession>
<proteinExistence type="predicted"/>
<dbReference type="Proteomes" id="UP000075920">
    <property type="component" value="Unassembled WGS sequence"/>
</dbReference>
<name>A0A182W696_9DIPT</name>
<feature type="compositionally biased region" description="Basic and acidic residues" evidence="1">
    <location>
        <begin position="183"/>
        <end position="194"/>
    </location>
</feature>
<reference evidence="3" key="1">
    <citation type="submission" date="2013-03" db="EMBL/GenBank/DDBJ databases">
        <title>The Genome Sequence of Anopheles minimus MINIMUS1.</title>
        <authorList>
            <consortium name="The Broad Institute Genomics Platform"/>
            <person name="Neafsey D.E."/>
            <person name="Walton C."/>
            <person name="Walker B."/>
            <person name="Young S.K."/>
            <person name="Zeng Q."/>
            <person name="Gargeya S."/>
            <person name="Fitzgerald M."/>
            <person name="Haas B."/>
            <person name="Abouelleil A."/>
            <person name="Allen A.W."/>
            <person name="Alvarado L."/>
            <person name="Arachchi H.M."/>
            <person name="Berlin A.M."/>
            <person name="Chapman S.B."/>
            <person name="Gainer-Dewar J."/>
            <person name="Goldberg J."/>
            <person name="Griggs A."/>
            <person name="Gujja S."/>
            <person name="Hansen M."/>
            <person name="Howarth C."/>
            <person name="Imamovic A."/>
            <person name="Ireland A."/>
            <person name="Larimer J."/>
            <person name="McCowan C."/>
            <person name="Murphy C."/>
            <person name="Pearson M."/>
            <person name="Poon T.W."/>
            <person name="Priest M."/>
            <person name="Roberts A."/>
            <person name="Saif S."/>
            <person name="Shea T."/>
            <person name="Sisk P."/>
            <person name="Sykes S."/>
            <person name="Wortman J."/>
            <person name="Nusbaum C."/>
            <person name="Birren B."/>
        </authorList>
    </citation>
    <scope>NUCLEOTIDE SEQUENCE [LARGE SCALE GENOMIC DNA]</scope>
    <source>
        <strain evidence="3">MINIMUS1</strain>
    </source>
</reference>
<keyword evidence="3" id="KW-1185">Reference proteome</keyword>
<dbReference type="AlphaFoldDB" id="A0A182W696"/>
<dbReference type="PANTHER" id="PTHR47331:SF5">
    <property type="entry name" value="RIBONUCLEASE H"/>
    <property type="match status" value="1"/>
</dbReference>
<dbReference type="EnsemblMetazoa" id="AMIN005862-RA">
    <property type="protein sequence ID" value="AMIN005862-PA"/>
    <property type="gene ID" value="AMIN005862"/>
</dbReference>
<organism evidence="2 3">
    <name type="scientific">Anopheles minimus</name>
    <dbReference type="NCBI Taxonomy" id="112268"/>
    <lineage>
        <taxon>Eukaryota</taxon>
        <taxon>Metazoa</taxon>
        <taxon>Ecdysozoa</taxon>
        <taxon>Arthropoda</taxon>
        <taxon>Hexapoda</taxon>
        <taxon>Insecta</taxon>
        <taxon>Pterygota</taxon>
        <taxon>Neoptera</taxon>
        <taxon>Endopterygota</taxon>
        <taxon>Diptera</taxon>
        <taxon>Nematocera</taxon>
        <taxon>Culicoidea</taxon>
        <taxon>Culicidae</taxon>
        <taxon>Anophelinae</taxon>
        <taxon>Anopheles</taxon>
    </lineage>
</organism>
<evidence type="ECO:0000313" key="2">
    <source>
        <dbReference type="EnsemblMetazoa" id="AMIN005862-PA"/>
    </source>
</evidence>
<protein>
    <recommendedName>
        <fullName evidence="4">Peptidase aspartic putative domain-containing protein</fullName>
    </recommendedName>
</protein>
<evidence type="ECO:0000313" key="3">
    <source>
        <dbReference type="Proteomes" id="UP000075920"/>
    </source>
</evidence>
<dbReference type="STRING" id="112268.A0A182W696"/>
<evidence type="ECO:0000256" key="1">
    <source>
        <dbReference type="SAM" id="MobiDB-lite"/>
    </source>
</evidence>
<feature type="region of interest" description="Disordered" evidence="1">
    <location>
        <begin position="172"/>
        <end position="194"/>
    </location>
</feature>
<sequence length="332" mass="37195">MIFRIVPVTVHNGGLSIDTFAFLDEGSSLTLVEAGLASKLKLNGTVEPLVLRWTANVTRKEEESQLVNFDISVRGEERRYNIAAAHTVKELSLPSNDKNSYDSLISSFTHLQHLPTTPLVDAKPTLLIGLRDVGLIKPLETRYGRPNEPIAVKGVLGWAIYGPNHVSAVLGEHQSSSSVVKSSRNDNREKGTDNDVTRFSKWKVLLRTVALVRRFSANCRLKRRREAIRTLRATEKQLTLLKGNIRASVVPIESEEYKKAEDFLIQMAQRDGFSKELDVLRKIKDKIVPEPKIEHASPSYNLDPFMDDLGIIRMDGRTANATTIPLSTPDFR</sequence>
<evidence type="ECO:0008006" key="4">
    <source>
        <dbReference type="Google" id="ProtNLM"/>
    </source>
</evidence>
<dbReference type="VEuPathDB" id="VectorBase:AMIN005862"/>
<dbReference type="PANTHER" id="PTHR47331">
    <property type="entry name" value="PHD-TYPE DOMAIN-CONTAINING PROTEIN"/>
    <property type="match status" value="1"/>
</dbReference>